<dbReference type="EMBL" id="BQKI01000001">
    <property type="protein sequence ID" value="GJM87255.1"/>
    <property type="molecule type" value="Genomic_DNA"/>
</dbReference>
<dbReference type="GO" id="GO:0004753">
    <property type="term" value="F:saccharopine dehydrogenase activity"/>
    <property type="evidence" value="ECO:0007669"/>
    <property type="project" value="TreeGrafter"/>
</dbReference>
<dbReference type="GO" id="GO:0005737">
    <property type="term" value="C:cytoplasm"/>
    <property type="evidence" value="ECO:0007669"/>
    <property type="project" value="TreeGrafter"/>
</dbReference>
<dbReference type="GO" id="GO:0019878">
    <property type="term" value="P:lysine biosynthetic process via aminoadipic acid"/>
    <property type="evidence" value="ECO:0007669"/>
    <property type="project" value="TreeGrafter"/>
</dbReference>
<dbReference type="Proteomes" id="UP001054889">
    <property type="component" value="Unassembled WGS sequence"/>
</dbReference>
<dbReference type="InterPro" id="IPR051168">
    <property type="entry name" value="AASS"/>
</dbReference>
<dbReference type="SMART" id="SM01002">
    <property type="entry name" value="AlaDh_PNT_C"/>
    <property type="match status" value="1"/>
</dbReference>
<protein>
    <recommendedName>
        <fullName evidence="2">Alanine dehydrogenase/pyridine nucleotide transhydrogenase NAD(H)-binding domain-containing protein</fullName>
    </recommendedName>
</protein>
<feature type="domain" description="Alanine dehydrogenase/pyridine nucleotide transhydrogenase NAD(H)-binding" evidence="2">
    <location>
        <begin position="35"/>
        <end position="185"/>
    </location>
</feature>
<sequence length="201" mass="22713">MYPSLAAAKAAVIAVGEEIATFGLPSGISPIVFISREMEMVFLLLTFSLSQGAQEIFKLLPHTFIEAEKLPEISLRNLKLQVDYYAHPEHYNPVFHERIAPYASVIVNCMYWERRFPRLLSIDHLKQLMKNGCPLVGISDITCDVGGSIEFVDKSTSIERPFFRYNPSTNLYHDDMEGDGVICLAVDILPTEFSKEVSNFF</sequence>
<reference evidence="3" key="1">
    <citation type="journal article" date="2018" name="DNA Res.">
        <title>Multiple hybrid de novo genome assembly of finger millet, an orphan allotetraploid crop.</title>
        <authorList>
            <person name="Hatakeyama M."/>
            <person name="Aluri S."/>
            <person name="Balachadran M.T."/>
            <person name="Sivarajan S.R."/>
            <person name="Patrignani A."/>
            <person name="Gruter S."/>
            <person name="Poveda L."/>
            <person name="Shimizu-Inatsugi R."/>
            <person name="Baeten J."/>
            <person name="Francoijs K.J."/>
            <person name="Nataraja K.N."/>
            <person name="Reddy Y.A.N."/>
            <person name="Phadnis S."/>
            <person name="Ravikumar R.L."/>
            <person name="Schlapbach R."/>
            <person name="Sreeman S.M."/>
            <person name="Shimizu K.K."/>
        </authorList>
    </citation>
    <scope>NUCLEOTIDE SEQUENCE</scope>
</reference>
<evidence type="ECO:0000259" key="2">
    <source>
        <dbReference type="SMART" id="SM01002"/>
    </source>
</evidence>
<proteinExistence type="predicted"/>
<dbReference type="Gene3D" id="3.40.50.720">
    <property type="entry name" value="NAD(P)-binding Rossmann-like Domain"/>
    <property type="match status" value="1"/>
</dbReference>
<dbReference type="InterPro" id="IPR007698">
    <property type="entry name" value="AlaDH/PNT_NAD(H)-bd"/>
</dbReference>
<name>A0AAV5BLR9_ELECO</name>
<organism evidence="3 4">
    <name type="scientific">Eleusine coracana subsp. coracana</name>
    <dbReference type="NCBI Taxonomy" id="191504"/>
    <lineage>
        <taxon>Eukaryota</taxon>
        <taxon>Viridiplantae</taxon>
        <taxon>Streptophyta</taxon>
        <taxon>Embryophyta</taxon>
        <taxon>Tracheophyta</taxon>
        <taxon>Spermatophyta</taxon>
        <taxon>Magnoliopsida</taxon>
        <taxon>Liliopsida</taxon>
        <taxon>Poales</taxon>
        <taxon>Poaceae</taxon>
        <taxon>PACMAD clade</taxon>
        <taxon>Chloridoideae</taxon>
        <taxon>Cynodonteae</taxon>
        <taxon>Eleusininae</taxon>
        <taxon>Eleusine</taxon>
    </lineage>
</organism>
<evidence type="ECO:0000313" key="4">
    <source>
        <dbReference type="Proteomes" id="UP001054889"/>
    </source>
</evidence>
<reference evidence="3" key="2">
    <citation type="submission" date="2021-12" db="EMBL/GenBank/DDBJ databases">
        <title>Resequencing data analysis of finger millet.</title>
        <authorList>
            <person name="Hatakeyama M."/>
            <person name="Aluri S."/>
            <person name="Balachadran M.T."/>
            <person name="Sivarajan S.R."/>
            <person name="Poveda L."/>
            <person name="Shimizu-Inatsugi R."/>
            <person name="Schlapbach R."/>
            <person name="Sreeman S.M."/>
            <person name="Shimizu K.K."/>
        </authorList>
    </citation>
    <scope>NUCLEOTIDE SEQUENCE</scope>
</reference>
<dbReference type="PANTHER" id="PTHR11133">
    <property type="entry name" value="SACCHAROPINE DEHYDROGENASE"/>
    <property type="match status" value="1"/>
</dbReference>
<dbReference type="PANTHER" id="PTHR11133:SF22">
    <property type="entry name" value="ALPHA-AMINOADIPIC SEMIALDEHYDE SYNTHASE, MITOCHONDRIAL"/>
    <property type="match status" value="1"/>
</dbReference>
<gene>
    <name evidence="3" type="primary">ga03192</name>
    <name evidence="3" type="ORF">PR202_ga03192</name>
</gene>
<keyword evidence="1" id="KW-0560">Oxidoreductase</keyword>
<evidence type="ECO:0000313" key="3">
    <source>
        <dbReference type="EMBL" id="GJM87255.1"/>
    </source>
</evidence>
<keyword evidence="4" id="KW-1185">Reference proteome</keyword>
<comment type="caution">
    <text evidence="3">The sequence shown here is derived from an EMBL/GenBank/DDBJ whole genome shotgun (WGS) entry which is preliminary data.</text>
</comment>
<evidence type="ECO:0000256" key="1">
    <source>
        <dbReference type="ARBA" id="ARBA00023002"/>
    </source>
</evidence>
<dbReference type="AlphaFoldDB" id="A0AAV5BLR9"/>
<accession>A0AAV5BLR9</accession>